<gene>
    <name evidence="2" type="ORF">SORBI_3009G020950</name>
</gene>
<evidence type="ECO:0000313" key="3">
    <source>
        <dbReference type="Proteomes" id="UP000000768"/>
    </source>
</evidence>
<protein>
    <submittedName>
        <fullName evidence="2">Uncharacterized protein</fullName>
    </submittedName>
</protein>
<name>A0A1Z5R169_SORBI</name>
<evidence type="ECO:0000256" key="1">
    <source>
        <dbReference type="SAM" id="MobiDB-lite"/>
    </source>
</evidence>
<dbReference type="EMBL" id="CM000768">
    <property type="protein sequence ID" value="OQU77269.1"/>
    <property type="molecule type" value="Genomic_DNA"/>
</dbReference>
<sequence length="72" mass="7721">MDRCRAARAGGATLQPQQTSAPLPFHSGCTRIDSDAVCRTALAAAVGSSRSRPRHRRPLAASLPHPPPRRRP</sequence>
<feature type="region of interest" description="Disordered" evidence="1">
    <location>
        <begin position="44"/>
        <end position="72"/>
    </location>
</feature>
<dbReference type="InParanoid" id="A0A1Z5R169"/>
<proteinExistence type="predicted"/>
<reference evidence="3" key="2">
    <citation type="journal article" date="2018" name="Plant J.">
        <title>The Sorghum bicolor reference genome: improved assembly, gene annotations, a transcriptome atlas, and signatures of genome organization.</title>
        <authorList>
            <person name="McCormick R.F."/>
            <person name="Truong S.K."/>
            <person name="Sreedasyam A."/>
            <person name="Jenkins J."/>
            <person name="Shu S."/>
            <person name="Sims D."/>
            <person name="Kennedy M."/>
            <person name="Amirebrahimi M."/>
            <person name="Weers B.D."/>
            <person name="McKinley B."/>
            <person name="Mattison A."/>
            <person name="Morishige D.T."/>
            <person name="Grimwood J."/>
            <person name="Schmutz J."/>
            <person name="Mullet J.E."/>
        </authorList>
    </citation>
    <scope>NUCLEOTIDE SEQUENCE [LARGE SCALE GENOMIC DNA]</scope>
    <source>
        <strain evidence="3">cv. BTx623</strain>
    </source>
</reference>
<dbReference type="Gramene" id="OQU77269">
    <property type="protein sequence ID" value="OQU77269"/>
    <property type="gene ID" value="SORBI_3009G020950"/>
</dbReference>
<evidence type="ECO:0000313" key="2">
    <source>
        <dbReference type="EMBL" id="OQU77269.1"/>
    </source>
</evidence>
<organism evidence="2 3">
    <name type="scientific">Sorghum bicolor</name>
    <name type="common">Sorghum</name>
    <name type="synonym">Sorghum vulgare</name>
    <dbReference type="NCBI Taxonomy" id="4558"/>
    <lineage>
        <taxon>Eukaryota</taxon>
        <taxon>Viridiplantae</taxon>
        <taxon>Streptophyta</taxon>
        <taxon>Embryophyta</taxon>
        <taxon>Tracheophyta</taxon>
        <taxon>Spermatophyta</taxon>
        <taxon>Magnoliopsida</taxon>
        <taxon>Liliopsida</taxon>
        <taxon>Poales</taxon>
        <taxon>Poaceae</taxon>
        <taxon>PACMAD clade</taxon>
        <taxon>Panicoideae</taxon>
        <taxon>Andropogonodae</taxon>
        <taxon>Andropogoneae</taxon>
        <taxon>Sorghinae</taxon>
        <taxon>Sorghum</taxon>
    </lineage>
</organism>
<accession>A0A1Z5R169</accession>
<dbReference type="AlphaFoldDB" id="A0A1Z5R169"/>
<reference evidence="2 3" key="1">
    <citation type="journal article" date="2009" name="Nature">
        <title>The Sorghum bicolor genome and the diversification of grasses.</title>
        <authorList>
            <person name="Paterson A.H."/>
            <person name="Bowers J.E."/>
            <person name="Bruggmann R."/>
            <person name="Dubchak I."/>
            <person name="Grimwood J."/>
            <person name="Gundlach H."/>
            <person name="Haberer G."/>
            <person name="Hellsten U."/>
            <person name="Mitros T."/>
            <person name="Poliakov A."/>
            <person name="Schmutz J."/>
            <person name="Spannagl M."/>
            <person name="Tang H."/>
            <person name="Wang X."/>
            <person name="Wicker T."/>
            <person name="Bharti A.K."/>
            <person name="Chapman J."/>
            <person name="Feltus F.A."/>
            <person name="Gowik U."/>
            <person name="Grigoriev I.V."/>
            <person name="Lyons E."/>
            <person name="Maher C.A."/>
            <person name="Martis M."/>
            <person name="Narechania A."/>
            <person name="Otillar R.P."/>
            <person name="Penning B.W."/>
            <person name="Salamov A.A."/>
            <person name="Wang Y."/>
            <person name="Zhang L."/>
            <person name="Carpita N.C."/>
            <person name="Freeling M."/>
            <person name="Gingle A.R."/>
            <person name="Hash C.T."/>
            <person name="Keller B."/>
            <person name="Klein P."/>
            <person name="Kresovich S."/>
            <person name="McCann M.C."/>
            <person name="Ming R."/>
            <person name="Peterson D.G."/>
            <person name="Mehboob-ur-Rahman"/>
            <person name="Ware D."/>
            <person name="Westhoff P."/>
            <person name="Mayer K.F."/>
            <person name="Messing J."/>
            <person name="Rokhsar D.S."/>
        </authorList>
    </citation>
    <scope>NUCLEOTIDE SEQUENCE [LARGE SCALE GENOMIC DNA]</scope>
    <source>
        <strain evidence="3">cv. BTx623</strain>
    </source>
</reference>
<dbReference type="Proteomes" id="UP000000768">
    <property type="component" value="Chromosome 9"/>
</dbReference>
<keyword evidence="3" id="KW-1185">Reference proteome</keyword>